<keyword evidence="2" id="KW-0472">Membrane</keyword>
<feature type="transmembrane region" description="Helical" evidence="2">
    <location>
        <begin position="47"/>
        <end position="67"/>
    </location>
</feature>
<evidence type="ECO:0000256" key="1">
    <source>
        <dbReference type="SAM" id="MobiDB-lite"/>
    </source>
</evidence>
<keyword evidence="2" id="KW-1133">Transmembrane helix</keyword>
<comment type="caution">
    <text evidence="3">The sequence shown here is derived from an EMBL/GenBank/DDBJ whole genome shotgun (WGS) entry which is preliminary data.</text>
</comment>
<dbReference type="RefSeq" id="WP_259629245.1">
    <property type="nucleotide sequence ID" value="NZ_JANYMP010000037.1"/>
</dbReference>
<proteinExistence type="predicted"/>
<organism evidence="3 4">
    <name type="scientific">Umezawaea endophytica</name>
    <dbReference type="NCBI Taxonomy" id="1654476"/>
    <lineage>
        <taxon>Bacteria</taxon>
        <taxon>Bacillati</taxon>
        <taxon>Actinomycetota</taxon>
        <taxon>Actinomycetes</taxon>
        <taxon>Pseudonocardiales</taxon>
        <taxon>Pseudonocardiaceae</taxon>
        <taxon>Umezawaea</taxon>
    </lineage>
</organism>
<evidence type="ECO:0000313" key="4">
    <source>
        <dbReference type="Proteomes" id="UP001141259"/>
    </source>
</evidence>
<feature type="compositionally biased region" description="Basic and acidic residues" evidence="1">
    <location>
        <begin position="121"/>
        <end position="130"/>
    </location>
</feature>
<feature type="region of interest" description="Disordered" evidence="1">
    <location>
        <begin position="105"/>
        <end position="130"/>
    </location>
</feature>
<dbReference type="AlphaFoldDB" id="A0A9X2VWQ9"/>
<dbReference type="EMBL" id="JANYMP010000037">
    <property type="protein sequence ID" value="MCS7483792.1"/>
    <property type="molecule type" value="Genomic_DNA"/>
</dbReference>
<reference evidence="3" key="1">
    <citation type="submission" date="2022-08" db="EMBL/GenBank/DDBJ databases">
        <authorList>
            <person name="Tistechok S."/>
            <person name="Samborskyy M."/>
            <person name="Roman I."/>
        </authorList>
    </citation>
    <scope>NUCLEOTIDE SEQUENCE</scope>
    <source>
        <strain evidence="3">DSM 103496</strain>
    </source>
</reference>
<accession>A0A9X2VWQ9</accession>
<dbReference type="Proteomes" id="UP001141259">
    <property type="component" value="Unassembled WGS sequence"/>
</dbReference>
<protein>
    <submittedName>
        <fullName evidence="3">Uncharacterized protein</fullName>
    </submittedName>
</protein>
<evidence type="ECO:0000256" key="2">
    <source>
        <dbReference type="SAM" id="Phobius"/>
    </source>
</evidence>
<sequence length="130" mass="13785">MATIPRPASLARVSIALPTGCLLVTAYLTVALRSQVDPVANVVSDYVFYHPGGALYVLAVVLLCAVFPTNRLPGDSSLSGDLHRVAGGTYFGSLPLAGWHISKALRADPRLRQPRTQPPGRPREPAGTRG</sequence>
<keyword evidence="4" id="KW-1185">Reference proteome</keyword>
<name>A0A9X2VWQ9_9PSEU</name>
<gene>
    <name evidence="3" type="ORF">NZH93_43730</name>
</gene>
<evidence type="ECO:0000313" key="3">
    <source>
        <dbReference type="EMBL" id="MCS7483792.1"/>
    </source>
</evidence>
<keyword evidence="2" id="KW-0812">Transmembrane</keyword>